<dbReference type="PANTHER" id="PTHR43384">
    <property type="entry name" value="SEPTUM SITE-DETERMINING PROTEIN MIND HOMOLOG, CHLOROPLASTIC-RELATED"/>
    <property type="match status" value="1"/>
</dbReference>
<gene>
    <name evidence="3" type="ORF">GCM10022262_07760</name>
</gene>
<feature type="modified residue" description="4-aspartylphosphate" evidence="1">
    <location>
        <position position="56"/>
    </location>
</feature>
<keyword evidence="1" id="KW-0597">Phosphoprotein</keyword>
<dbReference type="PROSITE" id="PS50110">
    <property type="entry name" value="RESPONSE_REGULATORY"/>
    <property type="match status" value="1"/>
</dbReference>
<dbReference type="Gene3D" id="3.40.50.2300">
    <property type="match status" value="1"/>
</dbReference>
<dbReference type="Gene3D" id="3.40.50.300">
    <property type="entry name" value="P-loop containing nucleotide triphosphate hydrolases"/>
    <property type="match status" value="1"/>
</dbReference>
<accession>A0ABP8ERI1</accession>
<reference evidence="4" key="1">
    <citation type="journal article" date="2019" name="Int. J. Syst. Evol. Microbiol.">
        <title>The Global Catalogue of Microorganisms (GCM) 10K type strain sequencing project: providing services to taxonomists for standard genome sequencing and annotation.</title>
        <authorList>
            <consortium name="The Broad Institute Genomics Platform"/>
            <consortium name="The Broad Institute Genome Sequencing Center for Infectious Disease"/>
            <person name="Wu L."/>
            <person name="Ma J."/>
        </authorList>
    </citation>
    <scope>NUCLEOTIDE SEQUENCE [LARGE SCALE GENOMIC DNA]</scope>
    <source>
        <strain evidence="4">JCM 17459</strain>
    </source>
</reference>
<dbReference type="InterPro" id="IPR011006">
    <property type="entry name" value="CheY-like_superfamily"/>
</dbReference>
<evidence type="ECO:0000259" key="2">
    <source>
        <dbReference type="PROSITE" id="PS50110"/>
    </source>
</evidence>
<dbReference type="InterPro" id="IPR027417">
    <property type="entry name" value="P-loop_NTPase"/>
</dbReference>
<dbReference type="PANTHER" id="PTHR43384:SF13">
    <property type="entry name" value="SLR0110 PROTEIN"/>
    <property type="match status" value="1"/>
</dbReference>
<dbReference type="EMBL" id="BAABBA010000003">
    <property type="protein sequence ID" value="GAA4286417.1"/>
    <property type="molecule type" value="Genomic_DNA"/>
</dbReference>
<protein>
    <submittedName>
        <fullName evidence="3">Response regulator</fullName>
    </submittedName>
</protein>
<evidence type="ECO:0000313" key="3">
    <source>
        <dbReference type="EMBL" id="GAA4286417.1"/>
    </source>
</evidence>
<evidence type="ECO:0000313" key="4">
    <source>
        <dbReference type="Proteomes" id="UP001499841"/>
    </source>
</evidence>
<dbReference type="InterPro" id="IPR025669">
    <property type="entry name" value="AAA_dom"/>
</dbReference>
<dbReference type="SUPFAM" id="SSF52172">
    <property type="entry name" value="CheY-like"/>
    <property type="match status" value="1"/>
</dbReference>
<keyword evidence="4" id="KW-1185">Reference proteome</keyword>
<comment type="caution">
    <text evidence="3">The sequence shown here is derived from an EMBL/GenBank/DDBJ whole genome shotgun (WGS) entry which is preliminary data.</text>
</comment>
<sequence length="398" mass="42115">MTRIVLFADSAEFEQRFREATGGAFLLLPPGPIPTNPEQLVRLLHGAALPDIIVIDAGSAVRGALELTERLRDKFPSIAVLLVSDAEQEIGLAALRAGVRDVLHPQADVVTIRAAIDRAAALPTNPSDIVAVPSTLVSGRVLSVVSPKGGVGKTTLATNLAVGLARAEPGSTVLVDLDVQFGDVATALNLTPDYSLLDTVRGPASRDTMALKTFLTLHPTGLYAICAPESPAAADTISGDEVSRLLEMLSSQFRYVVVDTAPGLSEHTLAAMDRTTDLILITSMDVLGVRGLRKELDILAELELQTDTRTVVINFCDPRGGLTIADVSSTIGTSVDHELPVSPIVLPSLNQGVPLLQKSGRDPMVKKLEKIVTQFTAAEVTKSSGRHAGIGRLKKVRV</sequence>
<dbReference type="SUPFAM" id="SSF52540">
    <property type="entry name" value="P-loop containing nucleoside triphosphate hydrolases"/>
    <property type="match status" value="1"/>
</dbReference>
<dbReference type="RefSeq" id="WP_345037905.1">
    <property type="nucleotide sequence ID" value="NZ_BAABBA010000003.1"/>
</dbReference>
<dbReference type="InterPro" id="IPR050625">
    <property type="entry name" value="ParA/MinD_ATPase"/>
</dbReference>
<evidence type="ECO:0000256" key="1">
    <source>
        <dbReference type="PROSITE-ProRule" id="PRU00169"/>
    </source>
</evidence>
<proteinExistence type="predicted"/>
<organism evidence="3 4">
    <name type="scientific">Georgenia daeguensis</name>
    <dbReference type="NCBI Taxonomy" id="908355"/>
    <lineage>
        <taxon>Bacteria</taxon>
        <taxon>Bacillati</taxon>
        <taxon>Actinomycetota</taxon>
        <taxon>Actinomycetes</taxon>
        <taxon>Micrococcales</taxon>
        <taxon>Bogoriellaceae</taxon>
        <taxon>Georgenia</taxon>
    </lineage>
</organism>
<dbReference type="Pfam" id="PF13614">
    <property type="entry name" value="AAA_31"/>
    <property type="match status" value="1"/>
</dbReference>
<dbReference type="Proteomes" id="UP001499841">
    <property type="component" value="Unassembled WGS sequence"/>
</dbReference>
<feature type="domain" description="Response regulatory" evidence="2">
    <location>
        <begin position="3"/>
        <end position="120"/>
    </location>
</feature>
<dbReference type="InterPro" id="IPR001789">
    <property type="entry name" value="Sig_transdc_resp-reg_receiver"/>
</dbReference>
<name>A0ABP8ERI1_9MICO</name>